<feature type="binding site" evidence="7">
    <location>
        <position position="60"/>
    </location>
    <ligand>
        <name>Zn(2+)</name>
        <dbReference type="ChEBI" id="CHEBI:29105"/>
        <label>2</label>
    </ligand>
</feature>
<dbReference type="PANTHER" id="PTHR43705">
    <property type="entry name" value="HYDROXYACYLGLUTATHIONE HYDROLASE"/>
    <property type="match status" value="1"/>
</dbReference>
<evidence type="ECO:0000256" key="6">
    <source>
        <dbReference type="ARBA" id="ARBA00022833"/>
    </source>
</evidence>
<feature type="binding site" evidence="7">
    <location>
        <position position="55"/>
    </location>
    <ligand>
        <name>Zn(2+)</name>
        <dbReference type="ChEBI" id="CHEBI:29105"/>
        <label>1</label>
    </ligand>
</feature>
<protein>
    <recommendedName>
        <fullName evidence="7">Hydroxyacylglutathione hydrolase</fullName>
        <ecNumber evidence="7">3.1.2.6</ecNumber>
    </recommendedName>
    <alternativeName>
        <fullName evidence="7">Glyoxalase II</fullName>
        <shortName evidence="7">Glx II</shortName>
    </alternativeName>
</protein>
<comment type="cofactor">
    <cofactor evidence="7">
        <name>Zn(2+)</name>
        <dbReference type="ChEBI" id="CHEBI:29105"/>
    </cofactor>
    <text evidence="7">Binds 2 Zn(2+) ions per subunit.</text>
</comment>
<dbReference type="InterPro" id="IPR050110">
    <property type="entry name" value="Glyoxalase_II_hydrolase"/>
</dbReference>
<keyword evidence="5 7" id="KW-0378">Hydrolase</keyword>
<proteinExistence type="inferred from homology"/>
<dbReference type="InterPro" id="IPR036866">
    <property type="entry name" value="RibonucZ/Hydroxyglut_hydro"/>
</dbReference>
<keyword evidence="4 7" id="KW-0479">Metal-binding</keyword>
<dbReference type="PANTHER" id="PTHR43705:SF1">
    <property type="entry name" value="HYDROXYACYLGLUTATHIONE HYDROLASE GLOB"/>
    <property type="match status" value="1"/>
</dbReference>
<dbReference type="InterPro" id="IPR017782">
    <property type="entry name" value="Hydroxyacylglutathione_Hdrlase"/>
</dbReference>
<accession>A0ABY1ZMY8</accession>
<dbReference type="SUPFAM" id="SSF56281">
    <property type="entry name" value="Metallo-hydrolase/oxidoreductase"/>
    <property type="match status" value="1"/>
</dbReference>
<dbReference type="SMART" id="SM00849">
    <property type="entry name" value="Lactamase_B"/>
    <property type="match status" value="1"/>
</dbReference>
<comment type="catalytic activity">
    <reaction evidence="1 7">
        <text>an S-(2-hydroxyacyl)glutathione + H2O = a 2-hydroxy carboxylate + glutathione + H(+)</text>
        <dbReference type="Rhea" id="RHEA:21864"/>
        <dbReference type="ChEBI" id="CHEBI:15377"/>
        <dbReference type="ChEBI" id="CHEBI:15378"/>
        <dbReference type="ChEBI" id="CHEBI:57925"/>
        <dbReference type="ChEBI" id="CHEBI:58896"/>
        <dbReference type="ChEBI" id="CHEBI:71261"/>
        <dbReference type="EC" id="3.1.2.6"/>
    </reaction>
</comment>
<feature type="binding site" evidence="7">
    <location>
        <position position="57"/>
    </location>
    <ligand>
        <name>Zn(2+)</name>
        <dbReference type="ChEBI" id="CHEBI:29105"/>
        <label>1</label>
    </ligand>
</feature>
<feature type="binding site" evidence="7">
    <location>
        <position position="135"/>
    </location>
    <ligand>
        <name>Zn(2+)</name>
        <dbReference type="ChEBI" id="CHEBI:29105"/>
        <label>2</label>
    </ligand>
</feature>
<evidence type="ECO:0000256" key="3">
    <source>
        <dbReference type="ARBA" id="ARBA00006759"/>
    </source>
</evidence>
<comment type="subunit">
    <text evidence="7">Monomer.</text>
</comment>
<dbReference type="PIRSF" id="PIRSF005457">
    <property type="entry name" value="Glx"/>
    <property type="match status" value="1"/>
</dbReference>
<dbReference type="NCBIfam" id="TIGR03413">
    <property type="entry name" value="GSH_gloB"/>
    <property type="match status" value="1"/>
</dbReference>
<dbReference type="Pfam" id="PF16123">
    <property type="entry name" value="HAGH_C"/>
    <property type="match status" value="1"/>
</dbReference>
<feature type="binding site" evidence="7">
    <location>
        <position position="135"/>
    </location>
    <ligand>
        <name>Zn(2+)</name>
        <dbReference type="ChEBI" id="CHEBI:29105"/>
        <label>1</label>
    </ligand>
</feature>
<keyword evidence="10" id="KW-1185">Reference proteome</keyword>
<dbReference type="Gene3D" id="3.60.15.10">
    <property type="entry name" value="Ribonuclease Z/Hydroxyacylglutathione hydrolase-like"/>
    <property type="match status" value="1"/>
</dbReference>
<comment type="caution">
    <text evidence="9">The sequence shown here is derived from an EMBL/GenBank/DDBJ whole genome shotgun (WGS) entry which is preliminary data.</text>
</comment>
<name>A0ABY1ZMY8_9GAMM</name>
<dbReference type="GO" id="GO:0004416">
    <property type="term" value="F:hydroxyacylglutathione hydrolase activity"/>
    <property type="evidence" value="ECO:0007669"/>
    <property type="project" value="UniProtKB-EC"/>
</dbReference>
<evidence type="ECO:0000256" key="2">
    <source>
        <dbReference type="ARBA" id="ARBA00004963"/>
    </source>
</evidence>
<dbReference type="HAMAP" id="MF_01374">
    <property type="entry name" value="Glyoxalase_2"/>
    <property type="match status" value="1"/>
</dbReference>
<comment type="pathway">
    <text evidence="2 7">Secondary metabolite metabolism; methylglyoxal degradation; (R)-lactate from methylglyoxal: step 2/2.</text>
</comment>
<evidence type="ECO:0000256" key="7">
    <source>
        <dbReference type="HAMAP-Rule" id="MF_01374"/>
    </source>
</evidence>
<dbReference type="InterPro" id="IPR032282">
    <property type="entry name" value="HAGH_C"/>
</dbReference>
<comment type="function">
    <text evidence="7">Thiolesterase that catalyzes the hydrolysis of S-D-lactoyl-glutathione to form glutathione and D-lactic acid.</text>
</comment>
<keyword evidence="6 7" id="KW-0862">Zinc</keyword>
<dbReference type="InterPro" id="IPR001279">
    <property type="entry name" value="Metallo-B-lactamas"/>
</dbReference>
<dbReference type="Pfam" id="PF00753">
    <property type="entry name" value="Lactamase_B"/>
    <property type="match status" value="1"/>
</dbReference>
<feature type="domain" description="Metallo-beta-lactamase" evidence="8">
    <location>
        <begin position="12"/>
        <end position="173"/>
    </location>
</feature>
<dbReference type="InterPro" id="IPR035680">
    <property type="entry name" value="Clx_II_MBL"/>
</dbReference>
<feature type="binding site" evidence="7">
    <location>
        <position position="173"/>
    </location>
    <ligand>
        <name>Zn(2+)</name>
        <dbReference type="ChEBI" id="CHEBI:29105"/>
        <label>2</label>
    </ligand>
</feature>
<organism evidence="9 10">
    <name type="scientific">Marinobacter halodurans</name>
    <dbReference type="NCBI Taxonomy" id="2528979"/>
    <lineage>
        <taxon>Bacteria</taxon>
        <taxon>Pseudomonadati</taxon>
        <taxon>Pseudomonadota</taxon>
        <taxon>Gammaproteobacteria</taxon>
        <taxon>Pseudomonadales</taxon>
        <taxon>Marinobacteraceae</taxon>
        <taxon>Marinobacter</taxon>
    </lineage>
</organism>
<evidence type="ECO:0000256" key="1">
    <source>
        <dbReference type="ARBA" id="ARBA00001623"/>
    </source>
</evidence>
<gene>
    <name evidence="7 9" type="primary">gloB</name>
    <name evidence="9" type="ORF">EZI54_12945</name>
</gene>
<evidence type="ECO:0000259" key="8">
    <source>
        <dbReference type="SMART" id="SM00849"/>
    </source>
</evidence>
<dbReference type="EMBL" id="SJDL01000019">
    <property type="protein sequence ID" value="TBW54771.1"/>
    <property type="molecule type" value="Genomic_DNA"/>
</dbReference>
<evidence type="ECO:0000256" key="5">
    <source>
        <dbReference type="ARBA" id="ARBA00022801"/>
    </source>
</evidence>
<dbReference type="Proteomes" id="UP000313645">
    <property type="component" value="Unassembled WGS sequence"/>
</dbReference>
<dbReference type="RefSeq" id="WP_131482309.1">
    <property type="nucleotide sequence ID" value="NZ_SJDL01000019.1"/>
</dbReference>
<feature type="binding site" evidence="7">
    <location>
        <position position="59"/>
    </location>
    <ligand>
        <name>Zn(2+)</name>
        <dbReference type="ChEBI" id="CHEBI:29105"/>
        <label>2</label>
    </ligand>
</feature>
<comment type="similarity">
    <text evidence="3 7">Belongs to the metallo-beta-lactamase superfamily. Glyoxalase II family.</text>
</comment>
<evidence type="ECO:0000256" key="4">
    <source>
        <dbReference type="ARBA" id="ARBA00022723"/>
    </source>
</evidence>
<sequence>MFSIVPIPAFSDNYIWCIIDDASHTAAVVDPGQAEPVIQFLTSRNLKLDTILVTHHHPDHVGGVKELDAAFQPDIYGPADSPFKGSRMPVSEGDTVQWHGLTFQVLTVPGHTLDHIAYHTAQTDIDNAPALFCGDTLFACGCGRLFEGQPAQMRHSLAKLRALPANTRVYCAHEYTLANLRFSRDLLPDDSALEGFEIACRQKRENQEPTLPTTLEEELALNPFLRWDDPAVARAVDQRRIEVDPALVGEDRVFAQVRKAKDTFRG</sequence>
<evidence type="ECO:0000313" key="10">
    <source>
        <dbReference type="Proteomes" id="UP000313645"/>
    </source>
</evidence>
<reference evidence="9 10" key="1">
    <citation type="submission" date="2019-02" db="EMBL/GenBank/DDBJ databases">
        <title>Marinobacter halodurans sp. nov., a marine bacterium isolated from sea tidal flat.</title>
        <authorList>
            <person name="Yoo Y."/>
            <person name="Lee D.W."/>
            <person name="Kim B.S."/>
            <person name="Kim J.-J."/>
        </authorList>
    </citation>
    <scope>NUCLEOTIDE SEQUENCE [LARGE SCALE GENOMIC DNA]</scope>
    <source>
        <strain evidence="9 10">YJ-S3-2</strain>
    </source>
</reference>
<feature type="binding site" evidence="7">
    <location>
        <position position="111"/>
    </location>
    <ligand>
        <name>Zn(2+)</name>
        <dbReference type="ChEBI" id="CHEBI:29105"/>
        <label>1</label>
    </ligand>
</feature>
<dbReference type="CDD" id="cd07723">
    <property type="entry name" value="hydroxyacylglutathione_hydrolase_MBL-fold"/>
    <property type="match status" value="1"/>
</dbReference>
<dbReference type="EC" id="3.1.2.6" evidence="7"/>
<evidence type="ECO:0000313" key="9">
    <source>
        <dbReference type="EMBL" id="TBW54771.1"/>
    </source>
</evidence>